<dbReference type="Proteomes" id="UP000494329">
    <property type="component" value="Unassembled WGS sequence"/>
</dbReference>
<reference evidence="1 2" key="1">
    <citation type="submission" date="2020-04" db="EMBL/GenBank/DDBJ databases">
        <authorList>
            <person name="De Canck E."/>
        </authorList>
    </citation>
    <scope>NUCLEOTIDE SEQUENCE [LARGE SCALE GENOMIC DNA]</scope>
    <source>
        <strain evidence="1 2">LMG 29739</strain>
    </source>
</reference>
<keyword evidence="2" id="KW-1185">Reference proteome</keyword>
<accession>A0A6J5DLK4</accession>
<sequence>MPSFTPSPIIEAATLAFSGETGVPTSIGRPAPDTPYDAIVEFDFDTPVARPVIVVPSIDRQERLAAVSATAKLQSQDRFLLVTSYLTPALVEACRDLDLDAIDLSGNAFVKERKNLVFVAGRPRAVEASRSRLSMWTKRSMQVILALLVRPDLLNAGRRDAAIVANVSTGTAHTTIQTLLKRRDLVERADGTLAFANFERLLDEWVTLYPSILRPSLGLGRYRATKVDWWADLTSASSNWMLGGEAAAALLTRYLKPAVVTVYCKNDVPKELVRHGRLRPDPSGEVEFLTAPIELRPTPNLVDNVVSPVLVYADLIASGDSRNVETARMIREQFIAR</sequence>
<organism evidence="1 2">
    <name type="scientific">Paraburkholderia solisilvae</name>
    <dbReference type="NCBI Taxonomy" id="624376"/>
    <lineage>
        <taxon>Bacteria</taxon>
        <taxon>Pseudomonadati</taxon>
        <taxon>Pseudomonadota</taxon>
        <taxon>Betaproteobacteria</taxon>
        <taxon>Burkholderiales</taxon>
        <taxon>Burkholderiaceae</taxon>
        <taxon>Paraburkholderia</taxon>
    </lineage>
</organism>
<dbReference type="InterPro" id="IPR019238">
    <property type="entry name" value="AbiEi_2"/>
</dbReference>
<name>A0A6J5DLK4_9BURK</name>
<proteinExistence type="predicted"/>
<gene>
    <name evidence="1" type="ORF">LMG29739_01819</name>
</gene>
<dbReference type="EMBL" id="CADIKF010000011">
    <property type="protein sequence ID" value="CAB3753895.1"/>
    <property type="molecule type" value="Genomic_DNA"/>
</dbReference>
<dbReference type="AlphaFoldDB" id="A0A6J5DLK4"/>
<evidence type="ECO:0000313" key="1">
    <source>
        <dbReference type="EMBL" id="CAB3753895.1"/>
    </source>
</evidence>
<protein>
    <submittedName>
        <fullName evidence="1">Uncharacterized protein</fullName>
    </submittedName>
</protein>
<dbReference type="RefSeq" id="WP_246270159.1">
    <property type="nucleotide sequence ID" value="NZ_CADIKF010000011.1"/>
</dbReference>
<dbReference type="Pfam" id="PF09952">
    <property type="entry name" value="AbiEi_2"/>
    <property type="match status" value="1"/>
</dbReference>
<evidence type="ECO:0000313" key="2">
    <source>
        <dbReference type="Proteomes" id="UP000494329"/>
    </source>
</evidence>